<proteinExistence type="predicted"/>
<sequence length="76" mass="8872">MTTETYNGWTNYETWRVNLEFFDGGDWAGWEPGAMREAVEEMIDDAEPFNLVIGWARAFIDAVDWNEIWAAYNEEG</sequence>
<name>A0A0F7L742_9VIRU</name>
<reference evidence="1" key="2">
    <citation type="submission" date="2015-03" db="EMBL/GenBank/DDBJ databases">
        <authorList>
            <person name="Chow C.-E.T."/>
            <person name="Winget D.M."/>
            <person name="White R.A.III."/>
            <person name="Hallam S.J."/>
            <person name="Suttle C.A."/>
        </authorList>
    </citation>
    <scope>NUCLEOTIDE SEQUENCE</scope>
    <source>
        <strain evidence="1">H4084944</strain>
    </source>
</reference>
<accession>A0A0F7L742</accession>
<evidence type="ECO:0000313" key="1">
    <source>
        <dbReference type="EMBL" id="AKH47257.1"/>
    </source>
</evidence>
<organism evidence="1">
    <name type="scientific">uncultured marine virus</name>
    <dbReference type="NCBI Taxonomy" id="186617"/>
    <lineage>
        <taxon>Viruses</taxon>
        <taxon>environmental samples</taxon>
    </lineage>
</organism>
<dbReference type="EMBL" id="KR029590">
    <property type="protein sequence ID" value="AKH47257.1"/>
    <property type="molecule type" value="Genomic_DNA"/>
</dbReference>
<protein>
    <submittedName>
        <fullName evidence="1">Uncharacterized protein</fullName>
    </submittedName>
</protein>
<reference evidence="1" key="1">
    <citation type="journal article" date="2015" name="Front. Microbiol.">
        <title>Combining genomic sequencing methods to explore viral diversity and reveal potential virus-host interactions.</title>
        <authorList>
            <person name="Chow C.E."/>
            <person name="Winget D.M."/>
            <person name="White R.A.III."/>
            <person name="Hallam S.J."/>
            <person name="Suttle C.A."/>
        </authorList>
    </citation>
    <scope>NUCLEOTIDE SEQUENCE</scope>
    <source>
        <strain evidence="1">H4084944</strain>
    </source>
</reference>